<dbReference type="AlphaFoldDB" id="A0A7K1GLI6"/>
<feature type="transmembrane region" description="Helical" evidence="1">
    <location>
        <begin position="75"/>
        <end position="96"/>
    </location>
</feature>
<name>A0A7K1GLI6_9FLAO</name>
<protein>
    <recommendedName>
        <fullName evidence="4">Phage holin family protein</fullName>
    </recommendedName>
</protein>
<evidence type="ECO:0000313" key="2">
    <source>
        <dbReference type="EMBL" id="MTH29399.1"/>
    </source>
</evidence>
<dbReference type="EMBL" id="WMJY01000009">
    <property type="protein sequence ID" value="MTH29399.1"/>
    <property type="molecule type" value="Genomic_DNA"/>
</dbReference>
<keyword evidence="1" id="KW-0812">Transmembrane</keyword>
<comment type="caution">
    <text evidence="2">The sequence shown here is derived from an EMBL/GenBank/DDBJ whole genome shotgun (WGS) entry which is preliminary data.</text>
</comment>
<proteinExistence type="predicted"/>
<keyword evidence="1" id="KW-0472">Membrane</keyword>
<keyword evidence="1" id="KW-1133">Transmembrane helix</keyword>
<reference evidence="2 3" key="1">
    <citation type="journal article" date="2006" name="Int. J. Syst. Evol. Microbiol.">
        <title>Myroides pelagicus sp. nov., isolated from seawater in Thailand.</title>
        <authorList>
            <person name="Yoon J."/>
            <person name="Maneerat S."/>
            <person name="Kawai F."/>
            <person name="Yokota A."/>
        </authorList>
    </citation>
    <scope>NUCLEOTIDE SEQUENCE [LARGE SCALE GENOMIC DNA]</scope>
    <source>
        <strain evidence="2 3">SM1T</strain>
    </source>
</reference>
<dbReference type="RefSeq" id="WP_155035398.1">
    <property type="nucleotide sequence ID" value="NZ_JAYMMG010000005.1"/>
</dbReference>
<keyword evidence="3" id="KW-1185">Reference proteome</keyword>
<evidence type="ECO:0000256" key="1">
    <source>
        <dbReference type="SAM" id="Phobius"/>
    </source>
</evidence>
<evidence type="ECO:0008006" key="4">
    <source>
        <dbReference type="Google" id="ProtNLM"/>
    </source>
</evidence>
<organism evidence="2 3">
    <name type="scientific">Myroides pelagicus</name>
    <dbReference type="NCBI Taxonomy" id="270914"/>
    <lineage>
        <taxon>Bacteria</taxon>
        <taxon>Pseudomonadati</taxon>
        <taxon>Bacteroidota</taxon>
        <taxon>Flavobacteriia</taxon>
        <taxon>Flavobacteriales</taxon>
        <taxon>Flavobacteriaceae</taxon>
        <taxon>Myroides</taxon>
    </lineage>
</organism>
<evidence type="ECO:0000313" key="3">
    <source>
        <dbReference type="Proteomes" id="UP000488936"/>
    </source>
</evidence>
<dbReference type="Proteomes" id="UP000488936">
    <property type="component" value="Unassembled WGS sequence"/>
</dbReference>
<sequence length="116" mass="13148">MAFNEVKSEMTNIKENSEEFIQSTLEYYRLWGFKVSVKAGTIFMTLLLVALFSMMAMLFISLFAAYAIGEMCGSLSVGFLIVGLVYILVTILAYACRRSIVERPFIKKLSEIVFND</sequence>
<gene>
    <name evidence="2" type="ORF">GJV77_05615</name>
</gene>
<feature type="transmembrane region" description="Helical" evidence="1">
    <location>
        <begin position="42"/>
        <end position="69"/>
    </location>
</feature>
<accession>A0A7K1GLI6</accession>
<dbReference type="OrthoDB" id="1144182at2"/>